<dbReference type="OrthoDB" id="3909749at2759"/>
<evidence type="ECO:0000313" key="3">
    <source>
        <dbReference type="Proteomes" id="UP000800235"/>
    </source>
</evidence>
<proteinExistence type="predicted"/>
<evidence type="ECO:0000256" key="1">
    <source>
        <dbReference type="SAM" id="SignalP"/>
    </source>
</evidence>
<evidence type="ECO:0000313" key="2">
    <source>
        <dbReference type="EMBL" id="KAF2430903.1"/>
    </source>
</evidence>
<reference evidence="2" key="1">
    <citation type="journal article" date="2020" name="Stud. Mycol.">
        <title>101 Dothideomycetes genomes: a test case for predicting lifestyles and emergence of pathogens.</title>
        <authorList>
            <person name="Haridas S."/>
            <person name="Albert R."/>
            <person name="Binder M."/>
            <person name="Bloem J."/>
            <person name="Labutti K."/>
            <person name="Salamov A."/>
            <person name="Andreopoulos B."/>
            <person name="Baker S."/>
            <person name="Barry K."/>
            <person name="Bills G."/>
            <person name="Bluhm B."/>
            <person name="Cannon C."/>
            <person name="Castanera R."/>
            <person name="Culley D."/>
            <person name="Daum C."/>
            <person name="Ezra D."/>
            <person name="Gonzalez J."/>
            <person name="Henrissat B."/>
            <person name="Kuo A."/>
            <person name="Liang C."/>
            <person name="Lipzen A."/>
            <person name="Lutzoni F."/>
            <person name="Magnuson J."/>
            <person name="Mondo S."/>
            <person name="Nolan M."/>
            <person name="Ohm R."/>
            <person name="Pangilinan J."/>
            <person name="Park H.-J."/>
            <person name="Ramirez L."/>
            <person name="Alfaro M."/>
            <person name="Sun H."/>
            <person name="Tritt A."/>
            <person name="Yoshinaga Y."/>
            <person name="Zwiers L.-H."/>
            <person name="Turgeon B."/>
            <person name="Goodwin S."/>
            <person name="Spatafora J."/>
            <person name="Crous P."/>
            <person name="Grigoriev I."/>
        </authorList>
    </citation>
    <scope>NUCLEOTIDE SEQUENCE</scope>
    <source>
        <strain evidence="2">CBS 130266</strain>
    </source>
</reference>
<keyword evidence="1" id="KW-0732">Signal</keyword>
<sequence length="415" mass="44069">MRWTLFALPLLASALTLEQQAAQADFVKYDELKAQFKTGARRTLSKFGPFRIPANTGGKGLGDSTSWGSAFFSSINKGLCNNLDGKVQNCTMFAGSVGVQFVDGKNADPSTGIYIHHILSSNVKKRETPWFSNCNTPTRVSGNVNGITGGSGFLSTGEDSASEKAMYIDAKGTLPTGYHIKSTDTFNYWAQIVNYNKAPADVYVTFDIEWLPGIVGEDTKVIVVSATCGGGFIKMSQTGPANTTSGKFYLMEDGHIMGARGHMHDGASAMHMYINDNYVCASEAQYGYGREAQPMAGAKGGDMAGMSHGHSRRLIPDPPTPKAAKAATPKVVAAKSDPPSDAKGILTIASMTDCEGPWKVKKGDSVKLVGEYDLKKHPLRVSASGAAQADVMAMMGILFSPGAAPIKLLNGTIIP</sequence>
<feature type="signal peptide" evidence="1">
    <location>
        <begin position="1"/>
        <end position="24"/>
    </location>
</feature>
<gene>
    <name evidence="2" type="ORF">EJ08DRAFT_202464</name>
</gene>
<accession>A0A9P4NT06</accession>
<keyword evidence="3" id="KW-1185">Reference proteome</keyword>
<comment type="caution">
    <text evidence="2">The sequence shown here is derived from an EMBL/GenBank/DDBJ whole genome shotgun (WGS) entry which is preliminary data.</text>
</comment>
<organism evidence="2 3">
    <name type="scientific">Tothia fuscella</name>
    <dbReference type="NCBI Taxonomy" id="1048955"/>
    <lineage>
        <taxon>Eukaryota</taxon>
        <taxon>Fungi</taxon>
        <taxon>Dikarya</taxon>
        <taxon>Ascomycota</taxon>
        <taxon>Pezizomycotina</taxon>
        <taxon>Dothideomycetes</taxon>
        <taxon>Pleosporomycetidae</taxon>
        <taxon>Venturiales</taxon>
        <taxon>Cylindrosympodiaceae</taxon>
        <taxon>Tothia</taxon>
    </lineage>
</organism>
<name>A0A9P4NT06_9PEZI</name>
<dbReference type="Proteomes" id="UP000800235">
    <property type="component" value="Unassembled WGS sequence"/>
</dbReference>
<feature type="chain" id="PRO_5040361049" evidence="1">
    <location>
        <begin position="25"/>
        <end position="415"/>
    </location>
</feature>
<dbReference type="EMBL" id="MU007035">
    <property type="protein sequence ID" value="KAF2430903.1"/>
    <property type="molecule type" value="Genomic_DNA"/>
</dbReference>
<protein>
    <submittedName>
        <fullName evidence="2">Uncharacterized protein</fullName>
    </submittedName>
</protein>
<dbReference type="AlphaFoldDB" id="A0A9P4NT06"/>